<dbReference type="EMBL" id="AYYI01000087">
    <property type="protein sequence ID" value="KRM94633.1"/>
    <property type="molecule type" value="Genomic_DNA"/>
</dbReference>
<dbReference type="RefSeq" id="WP_057874646.1">
    <property type="nucleotide sequence ID" value="NZ_AYYI01000087.1"/>
</dbReference>
<feature type="transmembrane region" description="Helical" evidence="1">
    <location>
        <begin position="192"/>
        <end position="216"/>
    </location>
</feature>
<feature type="transmembrane region" description="Helical" evidence="1">
    <location>
        <begin position="292"/>
        <end position="313"/>
    </location>
</feature>
<accession>A0A0R2D293</accession>
<dbReference type="Proteomes" id="UP000051638">
    <property type="component" value="Unassembled WGS sequence"/>
</dbReference>
<dbReference type="AlphaFoldDB" id="A0A0R2D293"/>
<feature type="transmembrane region" description="Helical" evidence="1">
    <location>
        <begin position="116"/>
        <end position="133"/>
    </location>
</feature>
<feature type="transmembrane region" description="Helical" evidence="1">
    <location>
        <begin position="166"/>
        <end position="186"/>
    </location>
</feature>
<sequence>MRWKRYWQWGLLLLGLVVVVATRYNAPLYQQPLIQVTATQTLHQTTTQDEFHNRDRQSTQQVSGRLLNGSRRGQTVQARNTYTASSALDQRYRKGQQVFVSLTNHGVQLKDLKRDTVVLGLLYLVVAVVLLLLRWPGLLALVSVVANFALFFCAIELDLMWHSTGFLTLFGVLALLFTGITLRLVLGRTRQMLVVFLATVSGTGLAMGLSALTLALTQHQGLYFESVAYVTQVAPQPLFLAATLLGSLGAVMDQATDIVAALFTLKTDQPTISAAALFQAGRQVGRTIMGPLINVLLLIFVAEAFPLAVLLLRNGNSWGYTFDMTMSLGLAQSLISGIGIVLTVPLTSFFASRLFVRQPKH</sequence>
<feature type="transmembrane region" description="Helical" evidence="1">
    <location>
        <begin position="333"/>
        <end position="356"/>
    </location>
</feature>
<protein>
    <submittedName>
        <fullName evidence="2">Multitransmembrane protein</fullName>
    </submittedName>
</protein>
<evidence type="ECO:0000256" key="1">
    <source>
        <dbReference type="SAM" id="Phobius"/>
    </source>
</evidence>
<dbReference type="InterPro" id="IPR012507">
    <property type="entry name" value="YibE_F"/>
</dbReference>
<dbReference type="STRING" id="1423796.FC24_GL000196"/>
<dbReference type="PANTHER" id="PTHR41771:SF1">
    <property type="entry name" value="MEMBRANE PROTEIN"/>
    <property type="match status" value="1"/>
</dbReference>
<keyword evidence="1" id="KW-1133">Transmembrane helix</keyword>
<keyword evidence="1" id="KW-0472">Membrane</keyword>
<name>A0A0R2D293_9LACO</name>
<comment type="caution">
    <text evidence="2">The sequence shown here is derived from an EMBL/GenBank/DDBJ whole genome shotgun (WGS) entry which is preliminary data.</text>
</comment>
<organism evidence="2 3">
    <name type="scientific">Loigolactobacillus rennini DSM 20253</name>
    <dbReference type="NCBI Taxonomy" id="1423796"/>
    <lineage>
        <taxon>Bacteria</taxon>
        <taxon>Bacillati</taxon>
        <taxon>Bacillota</taxon>
        <taxon>Bacilli</taxon>
        <taxon>Lactobacillales</taxon>
        <taxon>Lactobacillaceae</taxon>
        <taxon>Loigolactobacillus</taxon>
    </lineage>
</organism>
<feature type="transmembrane region" description="Helical" evidence="1">
    <location>
        <begin position="139"/>
        <end position="159"/>
    </location>
</feature>
<evidence type="ECO:0000313" key="3">
    <source>
        <dbReference type="Proteomes" id="UP000051638"/>
    </source>
</evidence>
<evidence type="ECO:0000313" key="2">
    <source>
        <dbReference type="EMBL" id="KRM94633.1"/>
    </source>
</evidence>
<dbReference type="PANTHER" id="PTHR41771">
    <property type="entry name" value="MEMBRANE PROTEIN-RELATED"/>
    <property type="match status" value="1"/>
</dbReference>
<dbReference type="OrthoDB" id="5753718at2"/>
<gene>
    <name evidence="2" type="ORF">FC24_GL000196</name>
</gene>
<proteinExistence type="predicted"/>
<dbReference type="PATRIC" id="fig|1423796.3.peg.205"/>
<dbReference type="Pfam" id="PF07907">
    <property type="entry name" value="YibE_F"/>
    <property type="match status" value="1"/>
</dbReference>
<reference evidence="2 3" key="1">
    <citation type="journal article" date="2015" name="Genome Announc.">
        <title>Expanding the biotechnology potential of lactobacilli through comparative genomics of 213 strains and associated genera.</title>
        <authorList>
            <person name="Sun Z."/>
            <person name="Harris H.M."/>
            <person name="McCann A."/>
            <person name="Guo C."/>
            <person name="Argimon S."/>
            <person name="Zhang W."/>
            <person name="Yang X."/>
            <person name="Jeffery I.B."/>
            <person name="Cooney J.C."/>
            <person name="Kagawa T.F."/>
            <person name="Liu W."/>
            <person name="Song Y."/>
            <person name="Salvetti E."/>
            <person name="Wrobel A."/>
            <person name="Rasinkangas P."/>
            <person name="Parkhill J."/>
            <person name="Rea M.C."/>
            <person name="O'Sullivan O."/>
            <person name="Ritari J."/>
            <person name="Douillard F.P."/>
            <person name="Paul Ross R."/>
            <person name="Yang R."/>
            <person name="Briner A.E."/>
            <person name="Felis G.E."/>
            <person name="de Vos W.M."/>
            <person name="Barrangou R."/>
            <person name="Klaenhammer T.R."/>
            <person name="Caufield P.W."/>
            <person name="Cui Y."/>
            <person name="Zhang H."/>
            <person name="O'Toole P.W."/>
        </authorList>
    </citation>
    <scope>NUCLEOTIDE SEQUENCE [LARGE SCALE GENOMIC DNA]</scope>
    <source>
        <strain evidence="2 3">DSM 20253</strain>
    </source>
</reference>
<keyword evidence="1" id="KW-0812">Transmembrane</keyword>
<feature type="transmembrane region" description="Helical" evidence="1">
    <location>
        <begin position="6"/>
        <end position="26"/>
    </location>
</feature>
<keyword evidence="3" id="KW-1185">Reference proteome</keyword>